<gene>
    <name evidence="2" type="ORF">DYH56_12590</name>
</gene>
<evidence type="ECO:0000256" key="1">
    <source>
        <dbReference type="SAM" id="Phobius"/>
    </source>
</evidence>
<accession>A0ABX9KED0</accession>
<name>A0ABX9KED0_9FUSO</name>
<protein>
    <submittedName>
        <fullName evidence="2">Uncharacterized protein</fullName>
    </submittedName>
</protein>
<sequence length="67" mass="7872">MTLHPELLSKTKKDYMSNFTYITLFLIPLPLVSFSMVIISSTIFVYLFGLNIKKIDNKNKMHYIVKK</sequence>
<dbReference type="Proteomes" id="UP000263486">
    <property type="component" value="Unassembled WGS sequence"/>
</dbReference>
<keyword evidence="3" id="KW-1185">Reference proteome</keyword>
<dbReference type="EMBL" id="QUAJ01000026">
    <property type="protein sequence ID" value="REI40008.1"/>
    <property type="molecule type" value="Genomic_DNA"/>
</dbReference>
<proteinExistence type="predicted"/>
<evidence type="ECO:0000313" key="2">
    <source>
        <dbReference type="EMBL" id="REI40008.1"/>
    </source>
</evidence>
<keyword evidence="1" id="KW-0812">Transmembrane</keyword>
<feature type="transmembrane region" description="Helical" evidence="1">
    <location>
        <begin position="20"/>
        <end position="48"/>
    </location>
</feature>
<reference evidence="2 3" key="1">
    <citation type="submission" date="2018-08" db="EMBL/GenBank/DDBJ databases">
        <title>Draft genome sequence of Psychrilyobacter sp. strain SD5 isolated from Black Sea water.</title>
        <authorList>
            <person name="Yadav S."/>
            <person name="Villanueva L."/>
            <person name="Damste J.S.S."/>
        </authorList>
    </citation>
    <scope>NUCLEOTIDE SEQUENCE [LARGE SCALE GENOMIC DNA]</scope>
    <source>
        <strain evidence="2 3">SD5</strain>
    </source>
</reference>
<organism evidence="2 3">
    <name type="scientific">Psychrilyobacter piezotolerans</name>
    <dbReference type="NCBI Taxonomy" id="2293438"/>
    <lineage>
        <taxon>Bacteria</taxon>
        <taxon>Fusobacteriati</taxon>
        <taxon>Fusobacteriota</taxon>
        <taxon>Fusobacteriia</taxon>
        <taxon>Fusobacteriales</taxon>
        <taxon>Fusobacteriaceae</taxon>
        <taxon>Psychrilyobacter</taxon>
    </lineage>
</organism>
<evidence type="ECO:0000313" key="3">
    <source>
        <dbReference type="Proteomes" id="UP000263486"/>
    </source>
</evidence>
<keyword evidence="1" id="KW-1133">Transmembrane helix</keyword>
<comment type="caution">
    <text evidence="2">The sequence shown here is derived from an EMBL/GenBank/DDBJ whole genome shotgun (WGS) entry which is preliminary data.</text>
</comment>
<keyword evidence="1" id="KW-0472">Membrane</keyword>